<evidence type="ECO:0000313" key="3">
    <source>
        <dbReference type="EMBL" id="VTN10018.1"/>
    </source>
</evidence>
<dbReference type="GO" id="GO:0016861">
    <property type="term" value="F:intramolecular oxidoreductase activity, interconverting aldoses and ketoses"/>
    <property type="evidence" value="ECO:0007669"/>
    <property type="project" value="UniProtKB-ARBA"/>
</dbReference>
<sequence length="255" mass="27851">MKIALMMENSQANKNAIILNELNAVADEKGFPVYNVGMSDEHDHHLTYIHLGIMASILLNSKAVDFVVTGCGTGQGALMSLNIHPGVVCGYCIDPADAFLFAQINNGNALSLPFAKGFGWGAELNVRFIFEKAFTGRNGEGYPPERKEPQVRNAGILNTVKAAVVKENYLDTLRAIDPELVKTAVSGPRFPAVLLRELPGQRDRSVRSPHRRLIIGKASRGWPYFRLRFLVRHAASGIPPSASGYPPFPPDKSAQ</sequence>
<feature type="domain" description="Ribose-5-phosphate isomerase C-terminal" evidence="2">
    <location>
        <begin position="166"/>
        <end position="190"/>
    </location>
</feature>
<dbReference type="InterPro" id="IPR022133">
    <property type="entry name" value="Ribose_5_isomerase_C"/>
</dbReference>
<dbReference type="Pfam" id="PF12408">
    <property type="entry name" value="DUF3666"/>
    <property type="match status" value="1"/>
</dbReference>
<dbReference type="InterPro" id="IPR003500">
    <property type="entry name" value="RpiB_LacA_LacB"/>
</dbReference>
<protein>
    <submittedName>
        <fullName evidence="3">Ribose/Galactose Isomerase</fullName>
    </submittedName>
</protein>
<dbReference type="Pfam" id="PF02502">
    <property type="entry name" value="LacAB_rpiB"/>
    <property type="match status" value="1"/>
</dbReference>
<accession>A0A4U9D1Q2</accession>
<dbReference type="EMBL" id="CABDVU010000001">
    <property type="protein sequence ID" value="VTN10018.1"/>
    <property type="molecule type" value="Genomic_DNA"/>
</dbReference>
<reference evidence="3 4" key="1">
    <citation type="submission" date="2019-04" db="EMBL/GenBank/DDBJ databases">
        <authorList>
            <consortium name="Pathogen Informatics"/>
        </authorList>
    </citation>
    <scope>NUCLEOTIDE SEQUENCE [LARGE SCALE GENOMIC DNA]</scope>
    <source>
        <strain evidence="3 4">NCTC9185</strain>
    </source>
</reference>
<dbReference type="InterPro" id="IPR036569">
    <property type="entry name" value="RpiB_LacA_LacB_sf"/>
</dbReference>
<evidence type="ECO:0000259" key="2">
    <source>
        <dbReference type="Pfam" id="PF12408"/>
    </source>
</evidence>
<dbReference type="PANTHER" id="PTHR30345">
    <property type="entry name" value="RIBOSE-5-PHOSPHATE ISOMERASE B"/>
    <property type="match status" value="1"/>
</dbReference>
<keyword evidence="3" id="KW-0413">Isomerase</keyword>
<dbReference type="PANTHER" id="PTHR30345:SF6">
    <property type="entry name" value="RIBOSE 5-PHOSPHATE ISOMERASE"/>
    <property type="match status" value="1"/>
</dbReference>
<proteinExistence type="inferred from homology"/>
<dbReference type="Gene3D" id="3.40.1400.10">
    <property type="entry name" value="Sugar-phosphate isomerase, RpiB/LacA/LacB"/>
    <property type="match status" value="1"/>
</dbReference>
<dbReference type="AlphaFoldDB" id="A0A4U9D1Q2"/>
<organism evidence="3 4">
    <name type="scientific">Raoultella terrigena</name>
    <name type="common">Klebsiella terrigena</name>
    <dbReference type="NCBI Taxonomy" id="577"/>
    <lineage>
        <taxon>Bacteria</taxon>
        <taxon>Pseudomonadati</taxon>
        <taxon>Pseudomonadota</taxon>
        <taxon>Gammaproteobacteria</taxon>
        <taxon>Enterobacterales</taxon>
        <taxon>Enterobacteriaceae</taxon>
        <taxon>Klebsiella/Raoultella group</taxon>
        <taxon>Raoultella</taxon>
    </lineage>
</organism>
<gene>
    <name evidence="3" type="ORF">NCTC9185_01924</name>
</gene>
<dbReference type="NCBIfam" id="NF006753">
    <property type="entry name" value="PRK09273.1"/>
    <property type="match status" value="1"/>
</dbReference>
<dbReference type="Proteomes" id="UP000339249">
    <property type="component" value="Unassembled WGS sequence"/>
</dbReference>
<name>A0A4U9D1Q2_RAOTE</name>
<evidence type="ECO:0000313" key="4">
    <source>
        <dbReference type="Proteomes" id="UP000339249"/>
    </source>
</evidence>
<dbReference type="GO" id="GO:0005975">
    <property type="term" value="P:carbohydrate metabolic process"/>
    <property type="evidence" value="ECO:0007669"/>
    <property type="project" value="InterPro"/>
</dbReference>
<evidence type="ECO:0000256" key="1">
    <source>
        <dbReference type="ARBA" id="ARBA00008754"/>
    </source>
</evidence>
<dbReference type="SUPFAM" id="SSF89623">
    <property type="entry name" value="Ribose/Galactose isomerase RpiB/AlsB"/>
    <property type="match status" value="1"/>
</dbReference>
<comment type="similarity">
    <text evidence="1">Belongs to the LacAB/RpiB family.</text>
</comment>